<dbReference type="HOGENOM" id="CLU_106872_0_0_1"/>
<dbReference type="WormBase" id="R144.3b">
    <property type="protein sequence ID" value="CE39271"/>
    <property type="gene ID" value="WBGene00020093"/>
</dbReference>
<organism evidence="3 4">
    <name type="scientific">Caenorhabditis elegans</name>
    <dbReference type="NCBI Taxonomy" id="6239"/>
    <lineage>
        <taxon>Eukaryota</taxon>
        <taxon>Metazoa</taxon>
        <taxon>Ecdysozoa</taxon>
        <taxon>Nematoda</taxon>
        <taxon>Chromadorea</taxon>
        <taxon>Rhabditida</taxon>
        <taxon>Rhabditina</taxon>
        <taxon>Rhabditomorpha</taxon>
        <taxon>Rhabditoidea</taxon>
        <taxon>Rhabditidae</taxon>
        <taxon>Peloderinae</taxon>
        <taxon>Caenorhabditis</taxon>
    </lineage>
</organism>
<dbReference type="PROSITE" id="PS00028">
    <property type="entry name" value="ZINC_FINGER_C2H2_1"/>
    <property type="match status" value="1"/>
</dbReference>
<dbReference type="Bgee" id="WBGene00020093">
    <property type="expression patterns" value="Expressed in embryo and 3 other cell types or tissues"/>
</dbReference>
<proteinExistence type="predicted"/>
<feature type="domain" description="C2H2-type" evidence="2">
    <location>
        <begin position="101"/>
        <end position="124"/>
    </location>
</feature>
<dbReference type="eggNOG" id="KOG3177">
    <property type="taxonomic scope" value="Eukaryota"/>
</dbReference>
<sequence>MKSSSSWKNRPSSSSYRNPKFFGANPYQVSDLGACQSYGNQSHQPTVYDVTYIENLRKRFNSQQDERRSVRNNEKLGSETRHIHRRLKENTQPCDLSTLTCLVGCCGRSFERIEVLAFHVSYAHQDVMSAESNNLTCLLCGKKWTTVRRKIMHLSLAHREIGEEHNSQCMLQVESVIAPNAPKARRLVKARMAYDDNRPPGDPKYDGLDPFLESDNPEDDEYTYDT</sequence>
<dbReference type="EMBL" id="BX284603">
    <property type="protein sequence ID" value="CCD65868.1"/>
    <property type="molecule type" value="Genomic_DNA"/>
</dbReference>
<dbReference type="PaxDb" id="6239-R144.3b"/>
<feature type="compositionally biased region" description="Basic and acidic residues" evidence="1">
    <location>
        <begin position="192"/>
        <end position="207"/>
    </location>
</feature>
<feature type="compositionally biased region" description="Acidic residues" evidence="1">
    <location>
        <begin position="215"/>
        <end position="226"/>
    </location>
</feature>
<keyword evidence="4" id="KW-1185">Reference proteome</keyword>
<dbReference type="ExpressionAtlas" id="F5GU47">
    <property type="expression patterns" value="baseline and differential"/>
</dbReference>
<dbReference type="GO" id="GO:0005739">
    <property type="term" value="C:mitochondrion"/>
    <property type="evidence" value="ECO:0000318"/>
    <property type="project" value="GO_Central"/>
</dbReference>
<evidence type="ECO:0000313" key="5">
    <source>
        <dbReference type="WormBase" id="R144.3b"/>
    </source>
</evidence>
<accession>F5GU47</accession>
<dbReference type="Proteomes" id="UP000001940">
    <property type="component" value="Chromosome III"/>
</dbReference>
<feature type="region of interest" description="Disordered" evidence="1">
    <location>
        <begin position="1"/>
        <end position="21"/>
    </location>
</feature>
<dbReference type="InParanoid" id="F5GU47"/>
<dbReference type="AGR" id="WB:WBGene00020093"/>
<evidence type="ECO:0000259" key="2">
    <source>
        <dbReference type="PROSITE" id="PS00028"/>
    </source>
</evidence>
<dbReference type="OMA" id="ETRHIHR"/>
<name>F5GU47_CAEEL</name>
<reference evidence="3 4" key="1">
    <citation type="journal article" date="1998" name="Science">
        <title>Genome sequence of the nematode C. elegans: a platform for investigating biology.</title>
        <authorList>
            <consortium name="The C. elegans sequencing consortium"/>
            <person name="Sulson J.E."/>
            <person name="Waterston R."/>
        </authorList>
    </citation>
    <scope>NUCLEOTIDE SEQUENCE [LARGE SCALE GENOMIC DNA]</scope>
    <source>
        <strain evidence="3 4">Bristol N2</strain>
    </source>
</reference>
<dbReference type="Reactome" id="R-CEL-9864848">
    <property type="pathway name" value="Complex IV assembly"/>
</dbReference>
<dbReference type="FunCoup" id="F5GU47">
    <property type="interactions" value="354"/>
</dbReference>
<feature type="compositionally biased region" description="Low complexity" evidence="1">
    <location>
        <begin position="1"/>
        <end position="15"/>
    </location>
</feature>
<evidence type="ECO:0000313" key="3">
    <source>
        <dbReference type="EMBL" id="CCD65868.1"/>
    </source>
</evidence>
<dbReference type="AlphaFoldDB" id="F5GU47"/>
<feature type="region of interest" description="Disordered" evidence="1">
    <location>
        <begin position="191"/>
        <end position="226"/>
    </location>
</feature>
<dbReference type="OrthoDB" id="5846646at2759"/>
<evidence type="ECO:0000313" key="4">
    <source>
        <dbReference type="Proteomes" id="UP000001940"/>
    </source>
</evidence>
<dbReference type="IntAct" id="F5GU47">
    <property type="interactions" value="14"/>
</dbReference>
<gene>
    <name evidence="3" type="ORF">CELE_R144.3</name>
    <name evidence="3 5" type="ORF">R144.3</name>
</gene>
<evidence type="ECO:0000256" key="1">
    <source>
        <dbReference type="SAM" id="MobiDB-lite"/>
    </source>
</evidence>
<protein>
    <submittedName>
        <fullName evidence="3">C2H2-type domain-containing protein</fullName>
    </submittedName>
</protein>
<dbReference type="STRING" id="6239.R144.3b.1"/>
<dbReference type="InterPro" id="IPR013087">
    <property type="entry name" value="Znf_C2H2_type"/>
</dbReference>